<name>A0ABC8SB15_9AQUA</name>
<comment type="caution">
    <text evidence="1">The sequence shown here is derived from an EMBL/GenBank/DDBJ whole genome shotgun (WGS) entry which is preliminary data.</text>
</comment>
<evidence type="ECO:0000313" key="2">
    <source>
        <dbReference type="Proteomes" id="UP001642360"/>
    </source>
</evidence>
<organism evidence="1 2">
    <name type="scientific">Ilex paraguariensis</name>
    <name type="common">yerba mate</name>
    <dbReference type="NCBI Taxonomy" id="185542"/>
    <lineage>
        <taxon>Eukaryota</taxon>
        <taxon>Viridiplantae</taxon>
        <taxon>Streptophyta</taxon>
        <taxon>Embryophyta</taxon>
        <taxon>Tracheophyta</taxon>
        <taxon>Spermatophyta</taxon>
        <taxon>Magnoliopsida</taxon>
        <taxon>eudicotyledons</taxon>
        <taxon>Gunneridae</taxon>
        <taxon>Pentapetalae</taxon>
        <taxon>asterids</taxon>
        <taxon>campanulids</taxon>
        <taxon>Aquifoliales</taxon>
        <taxon>Aquifoliaceae</taxon>
        <taxon>Ilex</taxon>
    </lineage>
</organism>
<accession>A0ABC8SB15</accession>
<gene>
    <name evidence="1" type="ORF">ILEXP_LOCUS21234</name>
</gene>
<dbReference type="EMBL" id="CAUOFW020002315">
    <property type="protein sequence ID" value="CAK9153000.1"/>
    <property type="molecule type" value="Genomic_DNA"/>
</dbReference>
<evidence type="ECO:0000313" key="1">
    <source>
        <dbReference type="EMBL" id="CAK9153000.1"/>
    </source>
</evidence>
<dbReference type="Proteomes" id="UP001642360">
    <property type="component" value="Unassembled WGS sequence"/>
</dbReference>
<proteinExistence type="predicted"/>
<protein>
    <submittedName>
        <fullName evidence="1">Uncharacterized protein</fullName>
    </submittedName>
</protein>
<keyword evidence="2" id="KW-1185">Reference proteome</keyword>
<dbReference type="AlphaFoldDB" id="A0ABC8SB15"/>
<reference evidence="1 2" key="1">
    <citation type="submission" date="2024-02" db="EMBL/GenBank/DDBJ databases">
        <authorList>
            <person name="Vignale AGUSTIN F."/>
            <person name="Sosa J E."/>
            <person name="Modenutti C."/>
        </authorList>
    </citation>
    <scope>NUCLEOTIDE SEQUENCE [LARGE SCALE GENOMIC DNA]</scope>
</reference>
<sequence>MHKAAVAEMLFLLEPNKKAVAIKLIEDSTNSLEWSTWSNDYHGIETRCIAVHKLLGTIVPD</sequence>